<comment type="catalytic activity">
    <reaction evidence="3">
        <text>[thioredoxin]-dithiol + NADP(+) = [thioredoxin]-disulfide + NADPH + H(+)</text>
        <dbReference type="Rhea" id="RHEA:20345"/>
        <dbReference type="Rhea" id="RHEA-COMP:10698"/>
        <dbReference type="Rhea" id="RHEA-COMP:10700"/>
        <dbReference type="ChEBI" id="CHEBI:15378"/>
        <dbReference type="ChEBI" id="CHEBI:29950"/>
        <dbReference type="ChEBI" id="CHEBI:50058"/>
        <dbReference type="ChEBI" id="CHEBI:57783"/>
        <dbReference type="ChEBI" id="CHEBI:58349"/>
        <dbReference type="EC" id="1.8.1.9"/>
    </reaction>
</comment>
<dbReference type="RefSeq" id="WP_316003929.1">
    <property type="nucleotide sequence ID" value="NZ_JAWDIT010000002.1"/>
</dbReference>
<comment type="caution">
    <text evidence="5">The sequence shown here is derived from an EMBL/GenBank/DDBJ whole genome shotgun (WGS) entry which is preliminary data.</text>
</comment>
<evidence type="ECO:0000256" key="3">
    <source>
        <dbReference type="ARBA" id="ARBA00048132"/>
    </source>
</evidence>
<protein>
    <submittedName>
        <fullName evidence="5">NAD(P)/FAD-dependent oxidoreductase</fullName>
    </submittedName>
</protein>
<dbReference type="PRINTS" id="PR00469">
    <property type="entry name" value="PNDRDTASEII"/>
</dbReference>
<dbReference type="InterPro" id="IPR050097">
    <property type="entry name" value="Ferredoxin-NADP_redctase_2"/>
</dbReference>
<evidence type="ECO:0000256" key="1">
    <source>
        <dbReference type="ARBA" id="ARBA00022630"/>
    </source>
</evidence>
<evidence type="ECO:0000256" key="2">
    <source>
        <dbReference type="ARBA" id="ARBA00023002"/>
    </source>
</evidence>
<dbReference type="Pfam" id="PF07992">
    <property type="entry name" value="Pyr_redox_2"/>
    <property type="match status" value="2"/>
</dbReference>
<keyword evidence="1" id="KW-0285">Flavoprotein</keyword>
<sequence>MKSHDGPERKRKELIVYDAIIIGGGPAGLQAALTLGRMHRRTLLLDSGEYRNATVRHAHNLLTNDGRDPAELRRIARAEIAAYDTVESRDAVATDIAPEDGGLRVVVDGEEHSAHAVIIATGVSDELPPIPGLAEHWGDTVANCPFCHGHEFAGRPVAVVNGSDHATALARMLEPVASEVHVVDPATVREVAGAAGGLRLLLDDGSALEVAGAFVAPTWRPRGDLLERIGVQRQDSGAVRTDPFGRTSVEGVYAVGDIAQPDHLPGPLFSLAAAIAGGQLAAVAVVQSLVAR</sequence>
<proteinExistence type="predicted"/>
<dbReference type="Gene3D" id="3.50.50.60">
    <property type="entry name" value="FAD/NAD(P)-binding domain"/>
    <property type="match status" value="4"/>
</dbReference>
<evidence type="ECO:0000313" key="5">
    <source>
        <dbReference type="EMBL" id="MDU0345333.1"/>
    </source>
</evidence>
<keyword evidence="6" id="KW-1185">Reference proteome</keyword>
<organism evidence="5 6">
    <name type="scientific">Microbacterium phycohabitans</name>
    <dbReference type="NCBI Taxonomy" id="3075993"/>
    <lineage>
        <taxon>Bacteria</taxon>
        <taxon>Bacillati</taxon>
        <taxon>Actinomycetota</taxon>
        <taxon>Actinomycetes</taxon>
        <taxon>Micrococcales</taxon>
        <taxon>Microbacteriaceae</taxon>
        <taxon>Microbacterium</taxon>
    </lineage>
</organism>
<dbReference type="PANTHER" id="PTHR48105">
    <property type="entry name" value="THIOREDOXIN REDUCTASE 1-RELATED-RELATED"/>
    <property type="match status" value="1"/>
</dbReference>
<evidence type="ECO:0000313" key="6">
    <source>
        <dbReference type="Proteomes" id="UP001261125"/>
    </source>
</evidence>
<keyword evidence="2" id="KW-0560">Oxidoreductase</keyword>
<reference evidence="5 6" key="1">
    <citation type="submission" date="2023-09" db="EMBL/GenBank/DDBJ databases">
        <title>Microbacterium fusihabitans sp. nov., Microbacterium phycihabitans sp. nov., and Microbacterium cervinum sp. nov., isolated from dried seaweeds of beach.</title>
        <authorList>
            <person name="Lee S.D."/>
        </authorList>
    </citation>
    <scope>NUCLEOTIDE SEQUENCE [LARGE SCALE GENOMIC DNA]</scope>
    <source>
        <strain evidence="5 6">KSW2-29</strain>
    </source>
</reference>
<dbReference type="EMBL" id="JAWDIT010000002">
    <property type="protein sequence ID" value="MDU0345333.1"/>
    <property type="molecule type" value="Genomic_DNA"/>
</dbReference>
<name>A0ABU3SKK8_9MICO</name>
<dbReference type="InterPro" id="IPR023753">
    <property type="entry name" value="FAD/NAD-binding_dom"/>
</dbReference>
<dbReference type="InterPro" id="IPR036188">
    <property type="entry name" value="FAD/NAD-bd_sf"/>
</dbReference>
<feature type="domain" description="FAD/NAD(P)-binding" evidence="4">
    <location>
        <begin position="186"/>
        <end position="263"/>
    </location>
</feature>
<accession>A0ABU3SKK8</accession>
<evidence type="ECO:0000259" key="4">
    <source>
        <dbReference type="Pfam" id="PF07992"/>
    </source>
</evidence>
<feature type="domain" description="FAD/NAD(P)-binding" evidence="4">
    <location>
        <begin position="17"/>
        <end position="184"/>
    </location>
</feature>
<dbReference type="PRINTS" id="PR00368">
    <property type="entry name" value="FADPNR"/>
</dbReference>
<gene>
    <name evidence="5" type="ORF">RWH44_06410</name>
</gene>
<dbReference type="SUPFAM" id="SSF51905">
    <property type="entry name" value="FAD/NAD(P)-binding domain"/>
    <property type="match status" value="1"/>
</dbReference>
<dbReference type="Proteomes" id="UP001261125">
    <property type="component" value="Unassembled WGS sequence"/>
</dbReference>